<organism evidence="1">
    <name type="scientific">marine sediment metagenome</name>
    <dbReference type="NCBI Taxonomy" id="412755"/>
    <lineage>
        <taxon>unclassified sequences</taxon>
        <taxon>metagenomes</taxon>
        <taxon>ecological metagenomes</taxon>
    </lineage>
</organism>
<evidence type="ECO:0000313" key="1">
    <source>
        <dbReference type="EMBL" id="GAJ07653.1"/>
    </source>
</evidence>
<gene>
    <name evidence="1" type="ORF">S12H4_50649</name>
</gene>
<name>X1TQP4_9ZZZZ</name>
<dbReference type="AlphaFoldDB" id="X1TQP4"/>
<sequence>MALLNYTTRIEATKTIGEIQCALAAHGAKSIRTDYSDDGTVEALSFMILTPQGEVAIRLPIDPDAVLRILARQHSLGNLRSHQGRPDRHQAVRVGWRIVKDWVEAQMAILETEMVKMEQIFLPYVITKSGRTLYEVMINRRFQLEAGDKK</sequence>
<comment type="caution">
    <text evidence="1">The sequence shown here is derived from an EMBL/GenBank/DDBJ whole genome shotgun (WGS) entry which is preliminary data.</text>
</comment>
<protein>
    <submittedName>
        <fullName evidence="1">Uncharacterized protein</fullName>
    </submittedName>
</protein>
<accession>X1TQP4</accession>
<proteinExistence type="predicted"/>
<dbReference type="EMBL" id="BARW01031921">
    <property type="protein sequence ID" value="GAJ07653.1"/>
    <property type="molecule type" value="Genomic_DNA"/>
</dbReference>
<reference evidence="1" key="1">
    <citation type="journal article" date="2014" name="Front. Microbiol.">
        <title>High frequency of phylogenetically diverse reductive dehalogenase-homologous genes in deep subseafloor sedimentary metagenomes.</title>
        <authorList>
            <person name="Kawai M."/>
            <person name="Futagami T."/>
            <person name="Toyoda A."/>
            <person name="Takaki Y."/>
            <person name="Nishi S."/>
            <person name="Hori S."/>
            <person name="Arai W."/>
            <person name="Tsubouchi T."/>
            <person name="Morono Y."/>
            <person name="Uchiyama I."/>
            <person name="Ito T."/>
            <person name="Fujiyama A."/>
            <person name="Inagaki F."/>
            <person name="Takami H."/>
        </authorList>
    </citation>
    <scope>NUCLEOTIDE SEQUENCE</scope>
    <source>
        <strain evidence="1">Expedition CK06-06</strain>
    </source>
</reference>